<name>A0A9Q3GVI8_9BASI</name>
<dbReference type="EMBL" id="AVOT02006184">
    <property type="protein sequence ID" value="MBW0480957.1"/>
    <property type="molecule type" value="Genomic_DNA"/>
</dbReference>
<gene>
    <name evidence="1" type="ORF">O181_020672</name>
</gene>
<accession>A0A9Q3GVI8</accession>
<evidence type="ECO:0000313" key="1">
    <source>
        <dbReference type="EMBL" id="MBW0480957.1"/>
    </source>
</evidence>
<protein>
    <submittedName>
        <fullName evidence="1">Uncharacterized protein</fullName>
    </submittedName>
</protein>
<dbReference type="AlphaFoldDB" id="A0A9Q3GVI8"/>
<comment type="caution">
    <text evidence="1">The sequence shown here is derived from an EMBL/GenBank/DDBJ whole genome shotgun (WGS) entry which is preliminary data.</text>
</comment>
<dbReference type="Proteomes" id="UP000765509">
    <property type="component" value="Unassembled WGS sequence"/>
</dbReference>
<reference evidence="1" key="1">
    <citation type="submission" date="2021-03" db="EMBL/GenBank/DDBJ databases">
        <title>Draft genome sequence of rust myrtle Austropuccinia psidii MF-1, a brazilian biotype.</title>
        <authorList>
            <person name="Quecine M.C."/>
            <person name="Pachon D.M.R."/>
            <person name="Bonatelli M.L."/>
            <person name="Correr F.H."/>
            <person name="Franceschini L.M."/>
            <person name="Leite T.F."/>
            <person name="Margarido G.R.A."/>
            <person name="Almeida C.A."/>
            <person name="Ferrarezi J.A."/>
            <person name="Labate C.A."/>
        </authorList>
    </citation>
    <scope>NUCLEOTIDE SEQUENCE</scope>
    <source>
        <strain evidence="1">MF-1</strain>
    </source>
</reference>
<organism evidence="1 2">
    <name type="scientific">Austropuccinia psidii MF-1</name>
    <dbReference type="NCBI Taxonomy" id="1389203"/>
    <lineage>
        <taxon>Eukaryota</taxon>
        <taxon>Fungi</taxon>
        <taxon>Dikarya</taxon>
        <taxon>Basidiomycota</taxon>
        <taxon>Pucciniomycotina</taxon>
        <taxon>Pucciniomycetes</taxon>
        <taxon>Pucciniales</taxon>
        <taxon>Sphaerophragmiaceae</taxon>
        <taxon>Austropuccinia</taxon>
    </lineage>
</organism>
<keyword evidence="2" id="KW-1185">Reference proteome</keyword>
<sequence>MVYCIFAVATIHHLAQLGLEIHFLDSSSFHRRHPSSIFAGVISLEVATLATLLRGLGEFVFSFKAVSSKDLSHSLIQFYSATISDEFENYFLIISAQKLIRLNLYSHKPNPY</sequence>
<evidence type="ECO:0000313" key="2">
    <source>
        <dbReference type="Proteomes" id="UP000765509"/>
    </source>
</evidence>
<proteinExistence type="predicted"/>